<name>A0A3P1SPC2_9GAMM</name>
<evidence type="ECO:0000256" key="2">
    <source>
        <dbReference type="SAM" id="SignalP"/>
    </source>
</evidence>
<dbReference type="Proteomes" id="UP000267535">
    <property type="component" value="Unassembled WGS sequence"/>
</dbReference>
<dbReference type="AlphaFoldDB" id="A0A3P1SPC2"/>
<feature type="compositionally biased region" description="Polar residues" evidence="1">
    <location>
        <begin position="70"/>
        <end position="90"/>
    </location>
</feature>
<reference evidence="3 4" key="1">
    <citation type="submission" date="2018-11" db="EMBL/GenBank/DDBJ databases">
        <title>The draft genome sequence of Amphritea balenae JAMM 1525T.</title>
        <authorList>
            <person name="Fang Z."/>
            <person name="Zhang Y."/>
            <person name="Han X."/>
        </authorList>
    </citation>
    <scope>NUCLEOTIDE SEQUENCE [LARGE SCALE GENOMIC DNA]</scope>
    <source>
        <strain evidence="3 4">JAMM 1525</strain>
    </source>
</reference>
<gene>
    <name evidence="3" type="ORF">EHS89_12065</name>
</gene>
<protein>
    <recommendedName>
        <fullName evidence="5">DUF2946 domain-containing protein</fullName>
    </recommendedName>
</protein>
<comment type="caution">
    <text evidence="3">The sequence shown here is derived from an EMBL/GenBank/DDBJ whole genome shotgun (WGS) entry which is preliminary data.</text>
</comment>
<evidence type="ECO:0000313" key="4">
    <source>
        <dbReference type="Proteomes" id="UP000267535"/>
    </source>
</evidence>
<keyword evidence="2" id="KW-0732">Signal</keyword>
<feature type="signal peptide" evidence="2">
    <location>
        <begin position="1"/>
        <end position="25"/>
    </location>
</feature>
<dbReference type="EMBL" id="RQXV01000006">
    <property type="protein sequence ID" value="RRC98910.1"/>
    <property type="molecule type" value="Genomic_DNA"/>
</dbReference>
<proteinExistence type="predicted"/>
<dbReference type="OrthoDB" id="6121367at2"/>
<dbReference type="RefSeq" id="WP_124926409.1">
    <property type="nucleotide sequence ID" value="NZ_BMOH01000002.1"/>
</dbReference>
<sequence length="111" mass="12534">MNRLFRHKTSLLLLLAMLFTQGGHLSSLTAVVHGLEVDTSHSHAEQSFHQTAGIYHQHLQQAPDHVHDTPQLSSGNGPTIQTPKTEQTDNYLFHPPIEPLYRIERPPRLMA</sequence>
<accession>A0A3P1SPC2</accession>
<evidence type="ECO:0000313" key="3">
    <source>
        <dbReference type="EMBL" id="RRC98910.1"/>
    </source>
</evidence>
<feature type="region of interest" description="Disordered" evidence="1">
    <location>
        <begin position="59"/>
        <end position="91"/>
    </location>
</feature>
<evidence type="ECO:0000256" key="1">
    <source>
        <dbReference type="SAM" id="MobiDB-lite"/>
    </source>
</evidence>
<organism evidence="3 4">
    <name type="scientific">Amphritea balenae</name>
    <dbReference type="NCBI Taxonomy" id="452629"/>
    <lineage>
        <taxon>Bacteria</taxon>
        <taxon>Pseudomonadati</taxon>
        <taxon>Pseudomonadota</taxon>
        <taxon>Gammaproteobacteria</taxon>
        <taxon>Oceanospirillales</taxon>
        <taxon>Oceanospirillaceae</taxon>
        <taxon>Amphritea</taxon>
    </lineage>
</organism>
<feature type="chain" id="PRO_5018182017" description="DUF2946 domain-containing protein" evidence="2">
    <location>
        <begin position="26"/>
        <end position="111"/>
    </location>
</feature>
<keyword evidence="4" id="KW-1185">Reference proteome</keyword>
<evidence type="ECO:0008006" key="5">
    <source>
        <dbReference type="Google" id="ProtNLM"/>
    </source>
</evidence>